<dbReference type="Proteomes" id="UP000192980">
    <property type="component" value="Unassembled WGS sequence"/>
</dbReference>
<dbReference type="PANTHER" id="PTHR30294:SF29">
    <property type="entry name" value="MULTIDRUG ABC TRANSPORTER PERMEASE YBHS-RELATED"/>
    <property type="match status" value="1"/>
</dbReference>
<dbReference type="InterPro" id="IPR013525">
    <property type="entry name" value="ABC2_TM"/>
</dbReference>
<feature type="transmembrane region" description="Helical" evidence="6">
    <location>
        <begin position="177"/>
        <end position="198"/>
    </location>
</feature>
<name>A0A1X7IJX0_9SPHI</name>
<evidence type="ECO:0000313" key="8">
    <source>
        <dbReference type="EMBL" id="SMG14928.1"/>
    </source>
</evidence>
<dbReference type="OrthoDB" id="9768837at2"/>
<feature type="transmembrane region" description="Helical" evidence="6">
    <location>
        <begin position="390"/>
        <end position="412"/>
    </location>
</feature>
<feature type="transmembrane region" description="Helical" evidence="6">
    <location>
        <begin position="21"/>
        <end position="42"/>
    </location>
</feature>
<evidence type="ECO:0000256" key="2">
    <source>
        <dbReference type="ARBA" id="ARBA00022475"/>
    </source>
</evidence>
<dbReference type="Gene3D" id="3.40.190.10">
    <property type="entry name" value="Periplasmic binding protein-like II"/>
    <property type="match status" value="1"/>
</dbReference>
<sequence length="436" mass="48539">MNKILLIIQREYLSRVKKKSFLLTTFLVPLFFIGMYVGIFFLTKKSFEDSHATVYIIDLEGNIGGKLKSNKNITYKVSAKSLTEQMGELKDGEDNNNLLIIPQDFYSSQRIELLSAGKPNITTQSEVKNQLKDIIRNDKYARLGLDIEAIQNIDDKITVTAKEISDTGDAKESHTEVAMGIAMALSVLVYLSLFLYGAQVMRGIIEEKTSRIVEVVISSVKPFQLMMGKIIGIGLVGITQFLLWIILSIALTSVATAFIFNGANVQTELLQSGIEQDALTKSEMGFDMMTALDSVNFPLLLSCFFIFFLGGYFLYSALFAAVGSAVDSETEASQFTMPITMPLLLTYILSFGVLVNDPNGTIATWLSFIPFTSPIAMLVRIPFGVPTWQIIVSVVLLISGFLVTTFIAARIYRVGILMYGKKASFKELIKWFRYKS</sequence>
<gene>
    <name evidence="8" type="ORF">SAMN05660862_0908</name>
</gene>
<dbReference type="AlphaFoldDB" id="A0A1X7IJX0"/>
<proteinExistence type="predicted"/>
<reference evidence="8 9" key="1">
    <citation type="submission" date="2017-04" db="EMBL/GenBank/DDBJ databases">
        <authorList>
            <person name="Afonso C.L."/>
            <person name="Miller P.J."/>
            <person name="Scott M.A."/>
            <person name="Spackman E."/>
            <person name="Goraichik I."/>
            <person name="Dimitrov K.M."/>
            <person name="Suarez D.L."/>
            <person name="Swayne D.E."/>
        </authorList>
    </citation>
    <scope>NUCLEOTIDE SEQUENCE [LARGE SCALE GENOMIC DNA]</scope>
    <source>
        <strain evidence="8 9">DSM 22418</strain>
    </source>
</reference>
<evidence type="ECO:0000256" key="1">
    <source>
        <dbReference type="ARBA" id="ARBA00004651"/>
    </source>
</evidence>
<evidence type="ECO:0000259" key="7">
    <source>
        <dbReference type="Pfam" id="PF12698"/>
    </source>
</evidence>
<keyword evidence="5 6" id="KW-0472">Membrane</keyword>
<organism evidence="8 9">
    <name type="scientific">Sphingobacterium psychroaquaticum</name>
    <dbReference type="NCBI Taxonomy" id="561061"/>
    <lineage>
        <taxon>Bacteria</taxon>
        <taxon>Pseudomonadati</taxon>
        <taxon>Bacteroidota</taxon>
        <taxon>Sphingobacteriia</taxon>
        <taxon>Sphingobacteriales</taxon>
        <taxon>Sphingobacteriaceae</taxon>
        <taxon>Sphingobacterium</taxon>
    </lineage>
</organism>
<keyword evidence="3 6" id="KW-0812">Transmembrane</keyword>
<comment type="subcellular location">
    <subcellularLocation>
        <location evidence="1">Cell membrane</location>
        <topology evidence="1">Multi-pass membrane protein</topology>
    </subcellularLocation>
</comment>
<feature type="transmembrane region" description="Helical" evidence="6">
    <location>
        <begin position="335"/>
        <end position="356"/>
    </location>
</feature>
<dbReference type="GO" id="GO:0140359">
    <property type="term" value="F:ABC-type transporter activity"/>
    <property type="evidence" value="ECO:0007669"/>
    <property type="project" value="InterPro"/>
</dbReference>
<evidence type="ECO:0000256" key="4">
    <source>
        <dbReference type="ARBA" id="ARBA00022989"/>
    </source>
</evidence>
<keyword evidence="2" id="KW-1003">Cell membrane</keyword>
<dbReference type="EMBL" id="FXAU01000001">
    <property type="protein sequence ID" value="SMG14928.1"/>
    <property type="molecule type" value="Genomic_DNA"/>
</dbReference>
<evidence type="ECO:0000256" key="3">
    <source>
        <dbReference type="ARBA" id="ARBA00022692"/>
    </source>
</evidence>
<dbReference type="GO" id="GO:0005886">
    <property type="term" value="C:plasma membrane"/>
    <property type="evidence" value="ECO:0007669"/>
    <property type="project" value="UniProtKB-SubCell"/>
</dbReference>
<feature type="transmembrane region" description="Helical" evidence="6">
    <location>
        <begin position="230"/>
        <end position="260"/>
    </location>
</feature>
<keyword evidence="4 6" id="KW-1133">Transmembrane helix</keyword>
<feature type="transmembrane region" description="Helical" evidence="6">
    <location>
        <begin position="297"/>
        <end position="323"/>
    </location>
</feature>
<dbReference type="Pfam" id="PF12698">
    <property type="entry name" value="ABC2_membrane_3"/>
    <property type="match status" value="1"/>
</dbReference>
<evidence type="ECO:0000256" key="6">
    <source>
        <dbReference type="SAM" id="Phobius"/>
    </source>
</evidence>
<dbReference type="STRING" id="561061.SAMN05660862_0908"/>
<feature type="transmembrane region" description="Helical" evidence="6">
    <location>
        <begin position="362"/>
        <end position="383"/>
    </location>
</feature>
<feature type="domain" description="ABC-2 type transporter transmembrane" evidence="7">
    <location>
        <begin position="19"/>
        <end position="409"/>
    </location>
</feature>
<evidence type="ECO:0000313" key="9">
    <source>
        <dbReference type="Proteomes" id="UP000192980"/>
    </source>
</evidence>
<evidence type="ECO:0000256" key="5">
    <source>
        <dbReference type="ARBA" id="ARBA00023136"/>
    </source>
</evidence>
<protein>
    <submittedName>
        <fullName evidence="8">ABC-2 type transport system permease protein</fullName>
    </submittedName>
</protein>
<dbReference type="InterPro" id="IPR051449">
    <property type="entry name" value="ABC-2_transporter_component"/>
</dbReference>
<dbReference type="PANTHER" id="PTHR30294">
    <property type="entry name" value="MEMBRANE COMPONENT OF ABC TRANSPORTER YHHJ-RELATED"/>
    <property type="match status" value="1"/>
</dbReference>
<accession>A0A1X7IJX0</accession>
<dbReference type="RefSeq" id="WP_085471732.1">
    <property type="nucleotide sequence ID" value="NZ_FXAU01000001.1"/>
</dbReference>
<keyword evidence="9" id="KW-1185">Reference proteome</keyword>
<dbReference type="SUPFAM" id="SSF53850">
    <property type="entry name" value="Periplasmic binding protein-like II"/>
    <property type="match status" value="1"/>
</dbReference>